<comment type="caution">
    <text evidence="2">The sequence shown here is derived from an EMBL/GenBank/DDBJ whole genome shotgun (WGS) entry which is preliminary data.</text>
</comment>
<keyword evidence="3" id="KW-1185">Reference proteome</keyword>
<name>A0ABD2KMH9_HETSC</name>
<sequence length="110" mass="12093">MCESAVSAHSFAVLSALAQCPWPSARSRPFKGGKRTANNRHILSMLKANRTNKWGGHFETKGTVLDYRNTVPSMAKVTQSPSSSQPTAAERGRKGGEDFEWFRGPPQLKC</sequence>
<accession>A0ABD2KMH9</accession>
<dbReference type="EMBL" id="JBICCN010000007">
    <property type="protein sequence ID" value="KAL3104103.1"/>
    <property type="molecule type" value="Genomic_DNA"/>
</dbReference>
<feature type="region of interest" description="Disordered" evidence="1">
    <location>
        <begin position="74"/>
        <end position="110"/>
    </location>
</feature>
<feature type="compositionally biased region" description="Polar residues" evidence="1">
    <location>
        <begin position="74"/>
        <end position="87"/>
    </location>
</feature>
<proteinExistence type="predicted"/>
<organism evidence="2 3">
    <name type="scientific">Heterodera schachtii</name>
    <name type="common">Sugarbeet cyst nematode worm</name>
    <name type="synonym">Tylenchus schachtii</name>
    <dbReference type="NCBI Taxonomy" id="97005"/>
    <lineage>
        <taxon>Eukaryota</taxon>
        <taxon>Metazoa</taxon>
        <taxon>Ecdysozoa</taxon>
        <taxon>Nematoda</taxon>
        <taxon>Chromadorea</taxon>
        <taxon>Rhabditida</taxon>
        <taxon>Tylenchina</taxon>
        <taxon>Tylenchomorpha</taxon>
        <taxon>Tylenchoidea</taxon>
        <taxon>Heteroderidae</taxon>
        <taxon>Heteroderinae</taxon>
        <taxon>Heterodera</taxon>
    </lineage>
</organism>
<dbReference type="AlphaFoldDB" id="A0ABD2KMH9"/>
<gene>
    <name evidence="2" type="ORF">niasHS_002130</name>
</gene>
<dbReference type="Proteomes" id="UP001620645">
    <property type="component" value="Unassembled WGS sequence"/>
</dbReference>
<feature type="compositionally biased region" description="Basic and acidic residues" evidence="1">
    <location>
        <begin position="90"/>
        <end position="101"/>
    </location>
</feature>
<protein>
    <submittedName>
        <fullName evidence="2">Uncharacterized protein</fullName>
    </submittedName>
</protein>
<evidence type="ECO:0000313" key="2">
    <source>
        <dbReference type="EMBL" id="KAL3104103.1"/>
    </source>
</evidence>
<evidence type="ECO:0000313" key="3">
    <source>
        <dbReference type="Proteomes" id="UP001620645"/>
    </source>
</evidence>
<evidence type="ECO:0000256" key="1">
    <source>
        <dbReference type="SAM" id="MobiDB-lite"/>
    </source>
</evidence>
<reference evidence="2 3" key="1">
    <citation type="submission" date="2024-10" db="EMBL/GenBank/DDBJ databases">
        <authorList>
            <person name="Kim D."/>
        </authorList>
    </citation>
    <scope>NUCLEOTIDE SEQUENCE [LARGE SCALE GENOMIC DNA]</scope>
    <source>
        <strain evidence="2">Taebaek</strain>
    </source>
</reference>